<reference evidence="5 6" key="1">
    <citation type="journal article" date="2011" name="Nat. Biotechnol.">
        <title>Comparative genomic analysis of the thermophilic biomass-degrading fungi Myceliophthora thermophila and Thielavia terrestris.</title>
        <authorList>
            <person name="Berka R.M."/>
            <person name="Grigoriev I.V."/>
            <person name="Otillar R."/>
            <person name="Salamov A."/>
            <person name="Grimwood J."/>
            <person name="Reid I."/>
            <person name="Ishmael N."/>
            <person name="John T."/>
            <person name="Darmond C."/>
            <person name="Moisan M.-C."/>
            <person name="Henrissat B."/>
            <person name="Coutinho P.M."/>
            <person name="Lombard V."/>
            <person name="Natvig D.O."/>
            <person name="Lindquist E."/>
            <person name="Schmutz J."/>
            <person name="Lucas S."/>
            <person name="Harris P."/>
            <person name="Powlowski J."/>
            <person name="Bellemare A."/>
            <person name="Taylor D."/>
            <person name="Butler G."/>
            <person name="de Vries R.P."/>
            <person name="Allijn I.E."/>
            <person name="van den Brink J."/>
            <person name="Ushinsky S."/>
            <person name="Storms R."/>
            <person name="Powell A.J."/>
            <person name="Paulsen I.T."/>
            <person name="Elbourne L.D.H."/>
            <person name="Baker S.E."/>
            <person name="Magnuson J."/>
            <person name="LaBoissiere S."/>
            <person name="Clutterbuck A.J."/>
            <person name="Martinez D."/>
            <person name="Wogulis M."/>
            <person name="de Leon A.L."/>
            <person name="Rey M.W."/>
            <person name="Tsang A."/>
        </authorList>
    </citation>
    <scope>NUCLEOTIDE SEQUENCE [LARGE SCALE GENOMIC DNA]</scope>
    <source>
        <strain evidence="6">ATCC 38088 / NRRL 8126</strain>
    </source>
</reference>
<evidence type="ECO:0000313" key="5">
    <source>
        <dbReference type="EMBL" id="AEO71888.1"/>
    </source>
</evidence>
<evidence type="ECO:0000256" key="2">
    <source>
        <dbReference type="ARBA" id="ARBA00022576"/>
    </source>
</evidence>
<dbReference type="FunFam" id="3.90.1150.10:FF:000080">
    <property type="entry name" value="Bifunctional dethiobiotin synthetase/adenosylmethionine-8-amino-7-oxononanoate aminotransferase"/>
    <property type="match status" value="1"/>
</dbReference>
<feature type="region of interest" description="Disordered" evidence="4">
    <location>
        <begin position="298"/>
        <end position="342"/>
    </location>
</feature>
<dbReference type="InterPro" id="IPR049704">
    <property type="entry name" value="Aminotrans_3_PPA_site"/>
</dbReference>
<dbReference type="GO" id="GO:0000287">
    <property type="term" value="F:magnesium ion binding"/>
    <property type="evidence" value="ECO:0007669"/>
    <property type="project" value="InterPro"/>
</dbReference>
<dbReference type="Gene3D" id="3.40.50.300">
    <property type="entry name" value="P-loop containing nucleotide triphosphate hydrolases"/>
    <property type="match status" value="1"/>
</dbReference>
<dbReference type="Pfam" id="PF13500">
    <property type="entry name" value="AAA_26"/>
    <property type="match status" value="1"/>
</dbReference>
<dbReference type="KEGG" id="ttt:THITE_2058801"/>
<sequence length="862" mass="93365">MRRIPPASSLLWRSLRVYQVYGANTDVGKTVLSTVLCKAARRLWRNEETAFLKPVSTGPAEAADDRHIRKFAPEIATKTLFQYDLAVSPHIAAQSSKRSIPSDEVILEEIARFAGQQASRGPGWLFVETAGGVHSPSPSGSTQADMYRPLRLPVVLVGDSKLGGISQTISAFESLKVRGYDVESVLLFREATYQNHRYLSDYFGQRHGIPVKSLPEPPKRVEDAAEDTLKLSRYYEESSHSDEMRDVLAHLDARHKDRIARLESMSAAAHKTIWYPFTQHKHLTPEKITVIDSAQGDYFQTLAPPPTTSTASTTETTPPPPPAAQPTPNRDDPNPRSLLHPSFDGSASWWTQGLGHGSPQLALAAAYAAGRYGHVMFAEAAHEPALALAEALLRGLRGGGGSGGGAGGNNRRLARAFFSDNGSTGVEVAVKMALRAARGRYGWEGRGKTGEGKVGVLGLRGSYHGDTIGAMDCSEPGVFNEKVEWYEGKGFWFAYPVVEYRRGEWVVEVPEEMRHLCGGRERFRYSSLSAVFDVVTREQGQQGRIYEQFITATLERLAAQGRKFGALMLEPVVLGAGGMLLVDPLFQRTLVKVVRRSAHLLGGSGSPRTDSLPAADDDDDGSTWTGLPVIFDEVFTGLYRLGRFSAASFLGVDADVSVHAKLLTGGLVPLSVTLASESIFAAFESDDKSDALLHGHSYTAHAVGCQVALETVREMQRMEASGAWDWARAWAAREQSGAATGETPSQSLAAPRDLVWSVWSPEFVSWAGQLPEDFMGGVWALGSVLALRLASVDGSQGYKGSAAKAVHAALLQGRPGDGRWNVHSRVLGNTLYLMAGQKTTQASIEGVEALLRGALLEAQAAR</sequence>
<dbReference type="InterPro" id="IPR005814">
    <property type="entry name" value="Aminotrans_3"/>
</dbReference>
<keyword evidence="3" id="KW-0808">Transferase</keyword>
<dbReference type="InterPro" id="IPR027417">
    <property type="entry name" value="P-loop_NTPase"/>
</dbReference>
<evidence type="ECO:0008006" key="7">
    <source>
        <dbReference type="Google" id="ProtNLM"/>
    </source>
</evidence>
<dbReference type="GO" id="GO:0004141">
    <property type="term" value="F:dethiobiotin synthase activity"/>
    <property type="evidence" value="ECO:0007669"/>
    <property type="project" value="InterPro"/>
</dbReference>
<accession>G2RGJ9</accession>
<keyword evidence="2" id="KW-0032">Aminotransferase</keyword>
<dbReference type="PANTHER" id="PTHR42684">
    <property type="entry name" value="ADENOSYLMETHIONINE-8-AMINO-7-OXONONANOATE AMINOTRANSFERASE"/>
    <property type="match status" value="1"/>
</dbReference>
<dbReference type="OrthoDB" id="425114at2759"/>
<evidence type="ECO:0000256" key="4">
    <source>
        <dbReference type="SAM" id="MobiDB-lite"/>
    </source>
</evidence>
<organism evidence="5 6">
    <name type="scientific">Thermothielavioides terrestris (strain ATCC 38088 / NRRL 8126)</name>
    <name type="common">Thielavia terrestris</name>
    <dbReference type="NCBI Taxonomy" id="578455"/>
    <lineage>
        <taxon>Eukaryota</taxon>
        <taxon>Fungi</taxon>
        <taxon>Dikarya</taxon>
        <taxon>Ascomycota</taxon>
        <taxon>Pezizomycotina</taxon>
        <taxon>Sordariomycetes</taxon>
        <taxon>Sordariomycetidae</taxon>
        <taxon>Sordariales</taxon>
        <taxon>Chaetomiaceae</taxon>
        <taxon>Thermothielavioides</taxon>
        <taxon>Thermothielavioides terrestris</taxon>
    </lineage>
</organism>
<dbReference type="PANTHER" id="PTHR42684:SF3">
    <property type="entry name" value="ADENOSYLMETHIONINE-8-AMINO-7-OXONONANOATE AMINOTRANSFERASE"/>
    <property type="match status" value="1"/>
</dbReference>
<dbReference type="HAMAP" id="MF_00336">
    <property type="entry name" value="BioD"/>
    <property type="match status" value="1"/>
</dbReference>
<dbReference type="Proteomes" id="UP000008181">
    <property type="component" value="Chromosome 6"/>
</dbReference>
<dbReference type="AlphaFoldDB" id="G2RGJ9"/>
<evidence type="ECO:0000256" key="3">
    <source>
        <dbReference type="ARBA" id="ARBA00022679"/>
    </source>
</evidence>
<dbReference type="SUPFAM" id="SSF53383">
    <property type="entry name" value="PLP-dependent transferases"/>
    <property type="match status" value="1"/>
</dbReference>
<dbReference type="EMBL" id="CP003014">
    <property type="protein sequence ID" value="AEO71888.1"/>
    <property type="molecule type" value="Genomic_DNA"/>
</dbReference>
<gene>
    <name evidence="5" type="ORF">THITE_2058801</name>
</gene>
<dbReference type="InterPro" id="IPR015421">
    <property type="entry name" value="PyrdxlP-dep_Trfase_major"/>
</dbReference>
<evidence type="ECO:0000313" key="6">
    <source>
        <dbReference type="Proteomes" id="UP000008181"/>
    </source>
</evidence>
<protein>
    <recommendedName>
        <fullName evidence="7">Dethiobiotin synthase</fullName>
    </recommendedName>
</protein>
<dbReference type="GeneID" id="11523334"/>
<dbReference type="GO" id="GO:0009102">
    <property type="term" value="P:biotin biosynthetic process"/>
    <property type="evidence" value="ECO:0007669"/>
    <property type="project" value="UniProtKB-UniPathway"/>
</dbReference>
<keyword evidence="6" id="KW-1185">Reference proteome</keyword>
<dbReference type="eggNOG" id="KOG1401">
    <property type="taxonomic scope" value="Eukaryota"/>
</dbReference>
<dbReference type="SUPFAM" id="SSF52540">
    <property type="entry name" value="P-loop containing nucleoside triphosphate hydrolases"/>
    <property type="match status" value="1"/>
</dbReference>
<dbReference type="InterPro" id="IPR015424">
    <property type="entry name" value="PyrdxlP-dep_Trfase"/>
</dbReference>
<dbReference type="HOGENOM" id="CLU_010794_0_0_1"/>
<dbReference type="InterPro" id="IPR004472">
    <property type="entry name" value="DTB_synth_BioD"/>
</dbReference>
<dbReference type="CDD" id="cd03109">
    <property type="entry name" value="DTBS"/>
    <property type="match status" value="1"/>
</dbReference>
<dbReference type="RefSeq" id="XP_003658224.1">
    <property type="nucleotide sequence ID" value="XM_003658176.1"/>
</dbReference>
<dbReference type="GO" id="GO:0030170">
    <property type="term" value="F:pyridoxal phosphate binding"/>
    <property type="evidence" value="ECO:0007669"/>
    <property type="project" value="InterPro"/>
</dbReference>
<comment type="subcellular location">
    <subcellularLocation>
        <location evidence="1">Mitochondrion</location>
    </subcellularLocation>
</comment>
<dbReference type="Pfam" id="PF00202">
    <property type="entry name" value="Aminotran_3"/>
    <property type="match status" value="2"/>
</dbReference>
<evidence type="ECO:0000256" key="1">
    <source>
        <dbReference type="ARBA" id="ARBA00004173"/>
    </source>
</evidence>
<dbReference type="STRING" id="578455.G2RGJ9"/>
<dbReference type="GO" id="GO:0005524">
    <property type="term" value="F:ATP binding"/>
    <property type="evidence" value="ECO:0007669"/>
    <property type="project" value="InterPro"/>
</dbReference>
<name>G2RGJ9_THETT</name>
<dbReference type="UniPathway" id="UPA00078"/>
<dbReference type="GO" id="GO:0004015">
    <property type="term" value="F:adenosylmethionine-8-amino-7-oxononanoate transaminase activity"/>
    <property type="evidence" value="ECO:0007669"/>
    <property type="project" value="TreeGrafter"/>
</dbReference>
<proteinExistence type="inferred from homology"/>
<dbReference type="Gene3D" id="3.40.640.10">
    <property type="entry name" value="Type I PLP-dependent aspartate aminotransferase-like (Major domain)"/>
    <property type="match status" value="1"/>
</dbReference>
<dbReference type="PROSITE" id="PS00600">
    <property type="entry name" value="AA_TRANSFER_CLASS_3"/>
    <property type="match status" value="1"/>
</dbReference>
<dbReference type="GO" id="GO:0005739">
    <property type="term" value="C:mitochondrion"/>
    <property type="evidence" value="ECO:0007669"/>
    <property type="project" value="UniProtKB-SubCell"/>
</dbReference>